<sequence>MTQPLHEGDGTLGAGLQAYAASVADAVGVGLESCCLEADEQAMIYLAVDNRVAGFTGRDAALLWDEQTGWAVAMESASGEDLIVVAVHQADLLPAPAAVARWLTQVTDGAVRSVTVRKRQVDRAVLTRRLSRYVPAYRD</sequence>
<reference evidence="2 3" key="1">
    <citation type="submission" date="2021-03" db="EMBL/GenBank/DDBJ databases">
        <title>Sequencing the genomes of 1000 actinobacteria strains.</title>
        <authorList>
            <person name="Klenk H.-P."/>
        </authorList>
    </citation>
    <scope>NUCLEOTIDE SEQUENCE [LARGE SCALE GENOMIC DNA]</scope>
    <source>
        <strain evidence="2 3">DSM 46670</strain>
    </source>
</reference>
<dbReference type="RefSeq" id="WP_209645585.1">
    <property type="nucleotide sequence ID" value="NZ_JAGINW010000001.1"/>
</dbReference>
<evidence type="ECO:0000259" key="1">
    <source>
        <dbReference type="Pfam" id="PF19809"/>
    </source>
</evidence>
<dbReference type="InterPro" id="IPR046259">
    <property type="entry name" value="DUF6292"/>
</dbReference>
<feature type="domain" description="DUF6292" evidence="1">
    <location>
        <begin position="19"/>
        <end position="104"/>
    </location>
</feature>
<name>A0ABS4TXG8_9PSEU</name>
<gene>
    <name evidence="2" type="ORF">JOF56_009016</name>
</gene>
<evidence type="ECO:0000313" key="2">
    <source>
        <dbReference type="EMBL" id="MBP2328631.1"/>
    </source>
</evidence>
<dbReference type="EMBL" id="JAGINW010000001">
    <property type="protein sequence ID" value="MBP2328631.1"/>
    <property type="molecule type" value="Genomic_DNA"/>
</dbReference>
<protein>
    <recommendedName>
        <fullName evidence="1">DUF6292 domain-containing protein</fullName>
    </recommendedName>
</protein>
<evidence type="ECO:0000313" key="3">
    <source>
        <dbReference type="Proteomes" id="UP001519332"/>
    </source>
</evidence>
<comment type="caution">
    <text evidence="2">The sequence shown here is derived from an EMBL/GenBank/DDBJ whole genome shotgun (WGS) entry which is preliminary data.</text>
</comment>
<proteinExistence type="predicted"/>
<accession>A0ABS4TXG8</accession>
<organism evidence="2 3">
    <name type="scientific">Kibdelosporangium banguiense</name>
    <dbReference type="NCBI Taxonomy" id="1365924"/>
    <lineage>
        <taxon>Bacteria</taxon>
        <taxon>Bacillati</taxon>
        <taxon>Actinomycetota</taxon>
        <taxon>Actinomycetes</taxon>
        <taxon>Pseudonocardiales</taxon>
        <taxon>Pseudonocardiaceae</taxon>
        <taxon>Kibdelosporangium</taxon>
    </lineage>
</organism>
<dbReference type="Pfam" id="PF19809">
    <property type="entry name" value="DUF6292"/>
    <property type="match status" value="1"/>
</dbReference>
<dbReference type="Proteomes" id="UP001519332">
    <property type="component" value="Unassembled WGS sequence"/>
</dbReference>
<keyword evidence="3" id="KW-1185">Reference proteome</keyword>